<dbReference type="Gene3D" id="2.60.40.1730">
    <property type="entry name" value="tricorn interacting facor f3 domain"/>
    <property type="match status" value="1"/>
</dbReference>
<evidence type="ECO:0000256" key="9">
    <source>
        <dbReference type="ARBA" id="ARBA00022801"/>
    </source>
</evidence>
<dbReference type="InterPro" id="IPR045357">
    <property type="entry name" value="Aminopeptidase_N-like_N"/>
</dbReference>
<evidence type="ECO:0000313" key="14">
    <source>
        <dbReference type="EMBL" id="MDR6300380.1"/>
    </source>
</evidence>
<keyword evidence="8" id="KW-0479">Metal-binding</keyword>
<evidence type="ECO:0000256" key="3">
    <source>
        <dbReference type="ARBA" id="ARBA00010136"/>
    </source>
</evidence>
<gene>
    <name evidence="14" type="ORF">GGR31_001011</name>
</gene>
<evidence type="ECO:0000256" key="7">
    <source>
        <dbReference type="ARBA" id="ARBA00022670"/>
    </source>
</evidence>
<evidence type="ECO:0000256" key="5">
    <source>
        <dbReference type="ARBA" id="ARBA00015611"/>
    </source>
</evidence>
<proteinExistence type="inferred from homology"/>
<comment type="caution">
    <text evidence="14">The sequence shown here is derived from an EMBL/GenBank/DDBJ whole genome shotgun (WGS) entry which is preliminary data.</text>
</comment>
<dbReference type="PANTHER" id="PTHR11533">
    <property type="entry name" value="PROTEASE M1 ZINC METALLOPROTEASE"/>
    <property type="match status" value="1"/>
</dbReference>
<organism evidence="14 15">
    <name type="scientific">Mesonia maritima</name>
    <dbReference type="NCBI Taxonomy" id="1793873"/>
    <lineage>
        <taxon>Bacteria</taxon>
        <taxon>Pseudomonadati</taxon>
        <taxon>Bacteroidota</taxon>
        <taxon>Flavobacteriia</taxon>
        <taxon>Flavobacteriales</taxon>
        <taxon>Flavobacteriaceae</taxon>
        <taxon>Mesonia</taxon>
    </lineage>
</organism>
<keyword evidence="9 14" id="KW-0378">Hydrolase</keyword>
<keyword evidence="7" id="KW-0645">Protease</keyword>
<comment type="cofactor">
    <cofactor evidence="2">
        <name>Zn(2+)</name>
        <dbReference type="ChEBI" id="CHEBI:29105"/>
    </cofactor>
</comment>
<evidence type="ECO:0000256" key="2">
    <source>
        <dbReference type="ARBA" id="ARBA00001947"/>
    </source>
</evidence>
<evidence type="ECO:0000256" key="8">
    <source>
        <dbReference type="ARBA" id="ARBA00022723"/>
    </source>
</evidence>
<dbReference type="InterPro" id="IPR027268">
    <property type="entry name" value="Peptidase_M4/M1_CTD_sf"/>
</dbReference>
<dbReference type="SUPFAM" id="SSF55486">
    <property type="entry name" value="Metalloproteases ('zincins'), catalytic domain"/>
    <property type="match status" value="1"/>
</dbReference>
<evidence type="ECO:0000256" key="4">
    <source>
        <dbReference type="ARBA" id="ARBA00012564"/>
    </source>
</evidence>
<keyword evidence="6 14" id="KW-0031">Aminopeptidase</keyword>
<feature type="domain" description="Peptidase M1 membrane alanine aminopeptidase" evidence="12">
    <location>
        <begin position="233"/>
        <end position="432"/>
    </location>
</feature>
<dbReference type="SUPFAM" id="SSF63737">
    <property type="entry name" value="Leukotriene A4 hydrolase N-terminal domain"/>
    <property type="match status" value="1"/>
</dbReference>
<comment type="similarity">
    <text evidence="3">Belongs to the peptidase M1 family.</text>
</comment>
<dbReference type="InterPro" id="IPR042097">
    <property type="entry name" value="Aminopeptidase_N-like_N_sf"/>
</dbReference>
<name>A0ABU1K434_9FLAO</name>
<reference evidence="14 15" key="1">
    <citation type="submission" date="2023-07" db="EMBL/GenBank/DDBJ databases">
        <title>Genomic Encyclopedia of Type Strains, Phase IV (KMG-IV): sequencing the most valuable type-strain genomes for metagenomic binning, comparative biology and taxonomic classification.</title>
        <authorList>
            <person name="Goeker M."/>
        </authorList>
    </citation>
    <scope>NUCLEOTIDE SEQUENCE [LARGE SCALE GENOMIC DNA]</scope>
    <source>
        <strain evidence="14 15">DSM 102814</strain>
    </source>
</reference>
<accession>A0ABU1K434</accession>
<dbReference type="InterPro" id="IPR001930">
    <property type="entry name" value="Peptidase_M1"/>
</dbReference>
<evidence type="ECO:0000313" key="15">
    <source>
        <dbReference type="Proteomes" id="UP001257659"/>
    </source>
</evidence>
<dbReference type="RefSeq" id="WP_309727291.1">
    <property type="nucleotide sequence ID" value="NZ_JAVDQA010000002.1"/>
</dbReference>
<dbReference type="Proteomes" id="UP001257659">
    <property type="component" value="Unassembled WGS sequence"/>
</dbReference>
<dbReference type="CDD" id="cd09603">
    <property type="entry name" value="M1_APN_like"/>
    <property type="match status" value="1"/>
</dbReference>
<evidence type="ECO:0000256" key="11">
    <source>
        <dbReference type="ARBA" id="ARBA00023049"/>
    </source>
</evidence>
<evidence type="ECO:0000259" key="12">
    <source>
        <dbReference type="Pfam" id="PF01433"/>
    </source>
</evidence>
<feature type="domain" description="Aminopeptidase N-like N-terminal" evidence="13">
    <location>
        <begin position="33"/>
        <end position="193"/>
    </location>
</feature>
<dbReference type="PRINTS" id="PR00756">
    <property type="entry name" value="ALADIPTASE"/>
</dbReference>
<dbReference type="Pfam" id="PF01433">
    <property type="entry name" value="Peptidase_M1"/>
    <property type="match status" value="1"/>
</dbReference>
<evidence type="ECO:0000256" key="6">
    <source>
        <dbReference type="ARBA" id="ARBA00022438"/>
    </source>
</evidence>
<dbReference type="InterPro" id="IPR050344">
    <property type="entry name" value="Peptidase_M1_aminopeptidases"/>
</dbReference>
<evidence type="ECO:0000256" key="10">
    <source>
        <dbReference type="ARBA" id="ARBA00022833"/>
    </source>
</evidence>
<dbReference type="EC" id="3.4.11.2" evidence="4"/>
<evidence type="ECO:0000256" key="1">
    <source>
        <dbReference type="ARBA" id="ARBA00000098"/>
    </source>
</evidence>
<keyword evidence="15" id="KW-1185">Reference proteome</keyword>
<dbReference type="EMBL" id="JAVDQA010000002">
    <property type="protein sequence ID" value="MDR6300380.1"/>
    <property type="molecule type" value="Genomic_DNA"/>
</dbReference>
<comment type="catalytic activity">
    <reaction evidence="1">
        <text>Release of an N-terminal amino acid, Xaa-|-Yaa- from a peptide, amide or arylamide. Xaa is preferably Ala, but may be most amino acids including Pro (slow action). When a terminal hydrophobic residue is followed by a prolyl residue, the two may be released as an intact Xaa-Pro dipeptide.</text>
        <dbReference type="EC" id="3.4.11.2"/>
    </reaction>
</comment>
<dbReference type="InterPro" id="IPR014782">
    <property type="entry name" value="Peptidase_M1_dom"/>
</dbReference>
<evidence type="ECO:0000259" key="13">
    <source>
        <dbReference type="Pfam" id="PF17900"/>
    </source>
</evidence>
<dbReference type="Pfam" id="PF17900">
    <property type="entry name" value="Peptidase_M1_N"/>
    <property type="match status" value="1"/>
</dbReference>
<keyword evidence="10" id="KW-0862">Zinc</keyword>
<dbReference type="Gene3D" id="1.10.390.10">
    <property type="entry name" value="Neutral Protease Domain 2"/>
    <property type="match status" value="1"/>
</dbReference>
<protein>
    <recommendedName>
        <fullName evidence="5">Aminopeptidase N</fullName>
        <ecNumber evidence="4">3.4.11.2</ecNumber>
    </recommendedName>
</protein>
<dbReference type="GO" id="GO:0016285">
    <property type="term" value="F:alanyl aminopeptidase activity"/>
    <property type="evidence" value="ECO:0007669"/>
    <property type="project" value="UniProtKB-EC"/>
</dbReference>
<keyword evidence="11" id="KW-0482">Metalloprotease</keyword>
<sequence>MKYFLGIVFLLFIQVIFSQQTEKVDFTKIEGNIEILPEQELVNGNLTVEFTVKKNTDSIFLDAKKMSISLAKNSPLKVKLHAGEDKIWIIKNFKADKKYSIKFNYSVTPKQTMYFVGWQNEGSNQVFTQGQGKYTSYWLPSIDDLNDKIEFDLSYKIPKNYTLIANGKLVEKNTEAETTTWKFDMKNPMSSYLVAVVFGNFQAKEISSASGIPMKLYFEPKDSLKVEPTYRYSQQIFDFFEKEIGVPFPWQNYKQIPVRDFLYAGMENTTATIFSDMCMTDSIGFIDRNYVNVNAHELAHQWFGDFVTEKSSKHHWLQEGFATFYALLAEKEIFGEDYYYHKLYETAEQLREMSDNGKGESLLNEKASSLTFYQKGAWALHVLREKVGAEAFKKGVQTYLLKNAYGNVETSDFIEEMEKASGKDLTEFVNDWLKQSAFKATQALESLKKSPFMLKYFQVSALRKSELSDKRTALGTALNFPVNEYIGQEVVYQLAEENPRRVIELYKKAFATNTILVRQAIASTLTDIPRELQSEYERLLKDDSYLTKEKALFNLWQNFPEKRHQYLNELAGVEGFSNKNIELLWLTLNLVTQDYQPQKKQQVYKRLSGYTSPKFAYEIRENAFGYLFQIDSFSEENYKDLLQGCEHQVWRFRNFCRELLKELLSNSYHRERILQLKNEFSETQQEYLQKQI</sequence>
<dbReference type="PANTHER" id="PTHR11533:SF174">
    <property type="entry name" value="PUROMYCIN-SENSITIVE AMINOPEPTIDASE-RELATED"/>
    <property type="match status" value="1"/>
</dbReference>